<dbReference type="InterPro" id="IPR052733">
    <property type="entry name" value="Chloroplast_QOR"/>
</dbReference>
<organism evidence="2 3">
    <name type="scientific">Zymoseptoria tritici (strain CBS 115943 / IPO323)</name>
    <name type="common">Speckled leaf blotch fungus</name>
    <name type="synonym">Septoria tritici</name>
    <dbReference type="NCBI Taxonomy" id="336722"/>
    <lineage>
        <taxon>Eukaryota</taxon>
        <taxon>Fungi</taxon>
        <taxon>Dikarya</taxon>
        <taxon>Ascomycota</taxon>
        <taxon>Pezizomycotina</taxon>
        <taxon>Dothideomycetes</taxon>
        <taxon>Dothideomycetidae</taxon>
        <taxon>Mycosphaerellales</taxon>
        <taxon>Mycosphaerellaceae</taxon>
        <taxon>Zymoseptoria</taxon>
    </lineage>
</organism>
<reference evidence="2 3" key="1">
    <citation type="journal article" date="2011" name="PLoS Genet.">
        <title>Finished genome of the fungal wheat pathogen Mycosphaerella graminicola reveals dispensome structure, chromosome plasticity, and stealth pathogenesis.</title>
        <authorList>
            <person name="Goodwin S.B."/>
            <person name="Ben M'barek S."/>
            <person name="Dhillon B."/>
            <person name="Wittenberg A.H.J."/>
            <person name="Crane C.F."/>
            <person name="Hane J.K."/>
            <person name="Foster A.J."/>
            <person name="Van der Lee T.A.J."/>
            <person name="Grimwood J."/>
            <person name="Aerts A."/>
            <person name="Antoniw J."/>
            <person name="Bailey A."/>
            <person name="Bluhm B."/>
            <person name="Bowler J."/>
            <person name="Bristow J."/>
            <person name="van der Burgt A."/>
            <person name="Canto-Canche B."/>
            <person name="Churchill A.C.L."/>
            <person name="Conde-Ferraez L."/>
            <person name="Cools H.J."/>
            <person name="Coutinho P.M."/>
            <person name="Csukai M."/>
            <person name="Dehal P."/>
            <person name="De Wit P."/>
            <person name="Donzelli B."/>
            <person name="van de Geest H.C."/>
            <person name="van Ham R.C.H.J."/>
            <person name="Hammond-Kosack K.E."/>
            <person name="Henrissat B."/>
            <person name="Kilian A."/>
            <person name="Kobayashi A.K."/>
            <person name="Koopmann E."/>
            <person name="Kourmpetis Y."/>
            <person name="Kuzniar A."/>
            <person name="Lindquist E."/>
            <person name="Lombard V."/>
            <person name="Maliepaard C."/>
            <person name="Martins N."/>
            <person name="Mehrabi R."/>
            <person name="Nap J.P.H."/>
            <person name="Ponomarenko A."/>
            <person name="Rudd J.J."/>
            <person name="Salamov A."/>
            <person name="Schmutz J."/>
            <person name="Schouten H.J."/>
            <person name="Shapiro H."/>
            <person name="Stergiopoulos I."/>
            <person name="Torriani S.F.F."/>
            <person name="Tu H."/>
            <person name="de Vries R.P."/>
            <person name="Waalwijk C."/>
            <person name="Ware S.B."/>
            <person name="Wiebenga A."/>
            <person name="Zwiers L.-H."/>
            <person name="Oliver R.P."/>
            <person name="Grigoriev I.V."/>
            <person name="Kema G.H.J."/>
        </authorList>
    </citation>
    <scope>NUCLEOTIDE SEQUENCE [LARGE SCALE GENOMIC DNA]</scope>
    <source>
        <strain evidence="3">CBS 115943 / IPO323</strain>
    </source>
</reference>
<dbReference type="SUPFAM" id="SSF50129">
    <property type="entry name" value="GroES-like"/>
    <property type="match status" value="1"/>
</dbReference>
<sequence length="282" mass="30389">MKASQWTTTSGGIEKTLKYTTSAKLPKNANNLPAKSTLVKVSHASINPVDYKLAELPIINRFFTKPAIPGLDYAGTVVATTLPHLKPGDRVFGKSQPLAFGSTAEYLVISGADGCVALPDEVSFEQAACVGVAGLTAYESIAPFVKPGSKVLINGGSALKRSGNQFDLIVDNVFAEPQLYWQSHHYLKPSGRFVTVTSQFTIHSIANLTGILTLPKWLGGGSRKAQFLGVGTKKDEFETIARLMKEGKVKAQIEEVFPLDKLGEAFARLKAGRTRGKLVIRI</sequence>
<dbReference type="KEGG" id="ztr:MYCGRDRAFT_88157"/>
<dbReference type="Gene3D" id="3.40.50.720">
    <property type="entry name" value="NAD(P)-binding Rossmann-like Domain"/>
    <property type="match status" value="2"/>
</dbReference>
<dbReference type="FunCoup" id="F9XMC9">
    <property type="interactions" value="141"/>
</dbReference>
<accession>F9XMC9</accession>
<dbReference type="Pfam" id="PF08240">
    <property type="entry name" value="ADH_N"/>
    <property type="match status" value="1"/>
</dbReference>
<proteinExistence type="predicted"/>
<dbReference type="PANTHER" id="PTHR44013:SF1">
    <property type="entry name" value="ZINC-TYPE ALCOHOL DEHYDROGENASE-LIKE PROTEIN C16A3.02C"/>
    <property type="match status" value="1"/>
</dbReference>
<dbReference type="HOGENOM" id="CLU_026673_3_3_1"/>
<dbReference type="eggNOG" id="KOG1198">
    <property type="taxonomic scope" value="Eukaryota"/>
</dbReference>
<dbReference type="EMBL" id="CM001206">
    <property type="protein sequence ID" value="EGP83461.1"/>
    <property type="molecule type" value="Genomic_DNA"/>
</dbReference>
<evidence type="ECO:0000313" key="3">
    <source>
        <dbReference type="Proteomes" id="UP000008062"/>
    </source>
</evidence>
<dbReference type="Proteomes" id="UP000008062">
    <property type="component" value="Chromosome 11"/>
</dbReference>
<dbReference type="CDD" id="cd08267">
    <property type="entry name" value="MDR1"/>
    <property type="match status" value="1"/>
</dbReference>
<dbReference type="InParanoid" id="F9XMC9"/>
<dbReference type="Pfam" id="PF13602">
    <property type="entry name" value="ADH_zinc_N_2"/>
    <property type="match status" value="1"/>
</dbReference>
<dbReference type="InterPro" id="IPR013154">
    <property type="entry name" value="ADH-like_N"/>
</dbReference>
<protein>
    <recommendedName>
        <fullName evidence="1">Enoyl reductase (ER) domain-containing protein</fullName>
    </recommendedName>
</protein>
<dbReference type="Gene3D" id="3.90.180.10">
    <property type="entry name" value="Medium-chain alcohol dehydrogenases, catalytic domain"/>
    <property type="match status" value="2"/>
</dbReference>
<dbReference type="InterPro" id="IPR011032">
    <property type="entry name" value="GroES-like_sf"/>
</dbReference>
<dbReference type="InterPro" id="IPR036291">
    <property type="entry name" value="NAD(P)-bd_dom_sf"/>
</dbReference>
<dbReference type="OMA" id="LYWQSHQ"/>
<dbReference type="GeneID" id="13396209"/>
<feature type="domain" description="Enoyl reductase (ER)" evidence="1">
    <location>
        <begin position="12"/>
        <end position="280"/>
    </location>
</feature>
<evidence type="ECO:0000259" key="1">
    <source>
        <dbReference type="SMART" id="SM00829"/>
    </source>
</evidence>
<name>F9XMC9_ZYMTI</name>
<dbReference type="InterPro" id="IPR020843">
    <property type="entry name" value="ER"/>
</dbReference>
<keyword evidence="3" id="KW-1185">Reference proteome</keyword>
<dbReference type="SUPFAM" id="SSF51735">
    <property type="entry name" value="NAD(P)-binding Rossmann-fold domains"/>
    <property type="match status" value="1"/>
</dbReference>
<dbReference type="GO" id="GO:0016491">
    <property type="term" value="F:oxidoreductase activity"/>
    <property type="evidence" value="ECO:0007669"/>
    <property type="project" value="InterPro"/>
</dbReference>
<dbReference type="AlphaFoldDB" id="F9XMC9"/>
<dbReference type="RefSeq" id="XP_003848485.1">
    <property type="nucleotide sequence ID" value="XM_003848437.1"/>
</dbReference>
<dbReference type="PANTHER" id="PTHR44013">
    <property type="entry name" value="ZINC-TYPE ALCOHOL DEHYDROGENASE-LIKE PROTEIN C16A3.02C"/>
    <property type="match status" value="1"/>
</dbReference>
<evidence type="ECO:0000313" key="2">
    <source>
        <dbReference type="EMBL" id="EGP83461.1"/>
    </source>
</evidence>
<dbReference type="SMART" id="SM00829">
    <property type="entry name" value="PKS_ER"/>
    <property type="match status" value="1"/>
</dbReference>
<dbReference type="OrthoDB" id="201656at2759"/>
<gene>
    <name evidence="2" type="ORF">MYCGRDRAFT_88157</name>
</gene>